<evidence type="ECO:0000313" key="4">
    <source>
        <dbReference type="EMBL" id="SCG52903.1"/>
    </source>
</evidence>
<feature type="compositionally biased region" description="Low complexity" evidence="1">
    <location>
        <begin position="68"/>
        <end position="86"/>
    </location>
</feature>
<evidence type="ECO:0000313" key="5">
    <source>
        <dbReference type="Proteomes" id="UP000199360"/>
    </source>
</evidence>
<feature type="chain" id="PRO_5008718297" evidence="3">
    <location>
        <begin position="43"/>
        <end position="477"/>
    </location>
</feature>
<keyword evidence="2" id="KW-0472">Membrane</keyword>
<sequence length="477" mass="47645">MTRPRVRPAPRVALRRTLALFAPALIAAAAAVVAVAPGWATAAPAAPAGVVRLAEPAAPGDPGGDPGGDPTEPTPTGDATTTAPAPTTAPPTEEAPPPTTPPAPATTTAAPPPPPTTVPPAPTTTAPTTTAPAPPPILPPVQPPPPPRTQPAGGPLGVQVSTDDVVLTPDYWNADSTVTTLRVTVTNTGAREEQVSLGYTLPPGLADAGTPGCVAAGSGNHRCGGWIAAPGARFSATIRVRVAGDAWRTMPLSGSVQVTAVAPGVDGAAYDDEGFAVLFPPGPPVPGISLRADEVLFDISGAPSTLTVRLGNTGEVDATGRVEVLLPAGVTVSGDGCAPAAPDRTRCEIGTLPAGRTATLRLPVTASAEAQRMAPLAGAVIGRLDPRSGHQRQVQMSFRIRAAAAQSTPEAGAPTPTGSQGVLASSGRSGDDDSSTRRIAIALIIMSGLLVVFALALATRSLRRRSDITVTGPTADG</sequence>
<evidence type="ECO:0000256" key="1">
    <source>
        <dbReference type="SAM" id="MobiDB-lite"/>
    </source>
</evidence>
<dbReference type="Proteomes" id="UP000199360">
    <property type="component" value="Unassembled WGS sequence"/>
</dbReference>
<feature type="region of interest" description="Disordered" evidence="1">
    <location>
        <begin position="402"/>
        <end position="434"/>
    </location>
</feature>
<feature type="compositionally biased region" description="Pro residues" evidence="1">
    <location>
        <begin position="87"/>
        <end position="122"/>
    </location>
</feature>
<dbReference type="OrthoDB" id="3405477at2"/>
<dbReference type="EMBL" id="FMDM01000004">
    <property type="protein sequence ID" value="SCG52903.1"/>
    <property type="molecule type" value="Genomic_DNA"/>
</dbReference>
<dbReference type="RefSeq" id="WP_091061343.1">
    <property type="nucleotide sequence ID" value="NZ_FMDM01000004.1"/>
</dbReference>
<keyword evidence="2" id="KW-0812">Transmembrane</keyword>
<feature type="compositionally biased region" description="Pro residues" evidence="1">
    <location>
        <begin position="132"/>
        <end position="149"/>
    </location>
</feature>
<evidence type="ECO:0000256" key="3">
    <source>
        <dbReference type="SAM" id="SignalP"/>
    </source>
</evidence>
<accession>A0A1C5I3Y9</accession>
<keyword evidence="3" id="KW-0732">Signal</keyword>
<feature type="region of interest" description="Disordered" evidence="1">
    <location>
        <begin position="54"/>
        <end position="160"/>
    </location>
</feature>
<keyword evidence="5" id="KW-1185">Reference proteome</keyword>
<feature type="transmembrane region" description="Helical" evidence="2">
    <location>
        <begin position="439"/>
        <end position="458"/>
    </location>
</feature>
<keyword evidence="2" id="KW-1133">Transmembrane helix</keyword>
<protein>
    <submittedName>
        <fullName evidence="4">Uncharacterized protein</fullName>
    </submittedName>
</protein>
<gene>
    <name evidence="4" type="ORF">GA0070213_104405</name>
</gene>
<reference evidence="5" key="1">
    <citation type="submission" date="2016-06" db="EMBL/GenBank/DDBJ databases">
        <authorList>
            <person name="Varghese N."/>
            <person name="Submissions Spin"/>
        </authorList>
    </citation>
    <scope>NUCLEOTIDE SEQUENCE [LARGE SCALE GENOMIC DNA]</scope>
    <source>
        <strain evidence="5">DSM 45647</strain>
    </source>
</reference>
<evidence type="ECO:0000256" key="2">
    <source>
        <dbReference type="SAM" id="Phobius"/>
    </source>
</evidence>
<name>A0A1C5I3Y9_9ACTN</name>
<feature type="signal peptide" evidence="3">
    <location>
        <begin position="1"/>
        <end position="42"/>
    </location>
</feature>
<organism evidence="4 5">
    <name type="scientific">Micromonospora humi</name>
    <dbReference type="NCBI Taxonomy" id="745366"/>
    <lineage>
        <taxon>Bacteria</taxon>
        <taxon>Bacillati</taxon>
        <taxon>Actinomycetota</taxon>
        <taxon>Actinomycetes</taxon>
        <taxon>Micromonosporales</taxon>
        <taxon>Micromonosporaceae</taxon>
        <taxon>Micromonospora</taxon>
    </lineage>
</organism>
<proteinExistence type="predicted"/>
<dbReference type="STRING" id="745366.GA0070213_104405"/>
<dbReference type="AlphaFoldDB" id="A0A1C5I3Y9"/>